<feature type="transmembrane region" description="Helical" evidence="14">
    <location>
        <begin position="733"/>
        <end position="760"/>
    </location>
</feature>
<protein>
    <submittedName>
        <fullName evidence="15">Uncharacterized protein</fullName>
    </submittedName>
</protein>
<dbReference type="PANTHER" id="PTHR12424">
    <property type="entry name" value="TWEETY-RELATED"/>
    <property type="match status" value="1"/>
</dbReference>
<keyword evidence="4" id="KW-1003">Cell membrane</keyword>
<evidence type="ECO:0000256" key="1">
    <source>
        <dbReference type="ARBA" id="ARBA00004651"/>
    </source>
</evidence>
<dbReference type="GO" id="GO:0034707">
    <property type="term" value="C:chloride channel complex"/>
    <property type="evidence" value="ECO:0007669"/>
    <property type="project" value="UniProtKB-KW"/>
</dbReference>
<keyword evidence="16" id="KW-1185">Reference proteome</keyword>
<keyword evidence="6 14" id="KW-1133">Transmembrane helix</keyword>
<evidence type="ECO:0000256" key="6">
    <source>
        <dbReference type="ARBA" id="ARBA00022989"/>
    </source>
</evidence>
<comment type="caution">
    <text evidence="15">The sequence shown here is derived from an EMBL/GenBank/DDBJ whole genome shotgun (WGS) entry which is preliminary data.</text>
</comment>
<evidence type="ECO:0000256" key="9">
    <source>
        <dbReference type="ARBA" id="ARBA00023173"/>
    </source>
</evidence>
<dbReference type="Proteomes" id="UP000747399">
    <property type="component" value="Unassembled WGS sequence"/>
</dbReference>
<comment type="subcellular location">
    <subcellularLocation>
        <location evidence="1">Cell membrane</location>
        <topology evidence="1">Multi-pass membrane protein</topology>
    </subcellularLocation>
</comment>
<evidence type="ECO:0000256" key="8">
    <source>
        <dbReference type="ARBA" id="ARBA00023136"/>
    </source>
</evidence>
<evidence type="ECO:0000256" key="11">
    <source>
        <dbReference type="ARBA" id="ARBA00023214"/>
    </source>
</evidence>
<dbReference type="GO" id="GO:0005886">
    <property type="term" value="C:plasma membrane"/>
    <property type="evidence" value="ECO:0007669"/>
    <property type="project" value="UniProtKB-SubCell"/>
</dbReference>
<feature type="transmembrane region" description="Helical" evidence="14">
    <location>
        <begin position="21"/>
        <end position="42"/>
    </location>
</feature>
<dbReference type="AlphaFoldDB" id="A0A8J4B430"/>
<reference evidence="15" key="1">
    <citation type="journal article" date="2021" name="Proc. Natl. Acad. Sci. U.S.A.">
        <title>Three genomes in the algal genus Volvox reveal the fate of a haploid sex-determining region after a transition to homothallism.</title>
        <authorList>
            <person name="Yamamoto K."/>
            <person name="Hamaji T."/>
            <person name="Kawai-Toyooka H."/>
            <person name="Matsuzaki R."/>
            <person name="Takahashi F."/>
            <person name="Nishimura Y."/>
            <person name="Kawachi M."/>
            <person name="Noguchi H."/>
            <person name="Minakuchi Y."/>
            <person name="Umen J.G."/>
            <person name="Toyoda A."/>
            <person name="Nozaki H."/>
        </authorList>
    </citation>
    <scope>NUCLEOTIDE SEQUENCE</scope>
    <source>
        <strain evidence="15">NIES-3780</strain>
    </source>
</reference>
<evidence type="ECO:0000256" key="5">
    <source>
        <dbReference type="ARBA" id="ARBA00022692"/>
    </source>
</evidence>
<keyword evidence="5 14" id="KW-0812">Transmembrane</keyword>
<feature type="transmembrane region" description="Helical" evidence="14">
    <location>
        <begin position="703"/>
        <end position="726"/>
    </location>
</feature>
<feature type="region of interest" description="Disordered" evidence="13">
    <location>
        <begin position="985"/>
        <end position="1007"/>
    </location>
</feature>
<evidence type="ECO:0000256" key="7">
    <source>
        <dbReference type="ARBA" id="ARBA00023065"/>
    </source>
</evidence>
<keyword evidence="8 14" id="KW-0472">Membrane</keyword>
<keyword evidence="10" id="KW-0325">Glycoprotein</keyword>
<evidence type="ECO:0000313" key="15">
    <source>
        <dbReference type="EMBL" id="GIL50990.1"/>
    </source>
</evidence>
<evidence type="ECO:0000256" key="2">
    <source>
        <dbReference type="ARBA" id="ARBA00009849"/>
    </source>
</evidence>
<feature type="transmembrane region" description="Helical" evidence="14">
    <location>
        <begin position="96"/>
        <end position="119"/>
    </location>
</feature>
<dbReference type="GO" id="GO:0072320">
    <property type="term" value="F:volume-sensitive chloride channel activity"/>
    <property type="evidence" value="ECO:0007669"/>
    <property type="project" value="TreeGrafter"/>
</dbReference>
<evidence type="ECO:0000313" key="16">
    <source>
        <dbReference type="Proteomes" id="UP000747399"/>
    </source>
</evidence>
<name>A0A8J4B430_9CHLO</name>
<evidence type="ECO:0000256" key="4">
    <source>
        <dbReference type="ARBA" id="ARBA00022475"/>
    </source>
</evidence>
<evidence type="ECO:0000256" key="12">
    <source>
        <dbReference type="ARBA" id="ARBA00023303"/>
    </source>
</evidence>
<accession>A0A8J4B430</accession>
<evidence type="ECO:0000256" key="10">
    <source>
        <dbReference type="ARBA" id="ARBA00023180"/>
    </source>
</evidence>
<comment type="similarity">
    <text evidence="2">Belongs to the tweety family.</text>
</comment>
<evidence type="ECO:0000256" key="3">
    <source>
        <dbReference type="ARBA" id="ARBA00022448"/>
    </source>
</evidence>
<sequence>MGPLFSIRFAKPRTKADLWQWPSLLVGPSIWLMLFLLSSYAYAKDANYSVEVCPKALWKKAIFLKDPSSPEVFGNVTKWKQEQAKTYVTGTVLPQVLANIVFVGLAVITLIIFLLWRLFRRCCMCCCMRQSCEEKRSQADPKKVLSGCGYWFQKIILLIVALAAFAMLLAGIITAPKELFGKVWGPVNRMTGYLNETTTDMDLLVHGLSDINPVLNSLAVIVQDIDVPQIRSKLQAVGTTLDSSDANPDNVANALAALNISMSSVQSKIAAVRPQLGSNGIPKDLTTLQTGLPGLSNVVASCNNYSTKLTTLNSEFQTLSNEAGPSYDTTSLNAAMTDVDVGVWSGDLGAMVDSLGIWRSFRAGNTLGNLANSVSDLSNAMDTLKDPSISGANTALKSFDAAWTNVSADLGALLGRIDYVQANVSKLDAASNAAVEKLRSVYRSISSLASLQPSPTGLATSLDTLAGALSLGSAAALVADLNSAQTEINAVPLATLDAARTALGDLKSSLDSLSPKFAATKSAIDTYTSSQTQVNFDAMKNSAVSSGNTWDLSQAAKGKADTAATDTSVLQVQTAAAQGNVGSLATTIKSGASSVDSQAATSNTAITSQPPLGPYLGHTTSVKSVYATMGSPKSKELTGISNILSTVDNVLVSTPNNVKSQISSVQKSFGSGVDQLRTKVIVKADDVEEKNDKRVKDLDLARYRATCVLLAVAALVVVLLLVFVVINCPWGIGFAIFFLLVVAGLLFVLAVLFATVLVVAQDGCYHSEHIVLQALGNGSSITPLINYYFFGSNATTVKSVLKSAKLVDIDQVEQKVVDLADGIISNFTATYTPRPRLADVLTGIKSFINTTITQIDGILEEADVDEVRPIYVEVKSYPCCEVTDYSFKLWVVLTFGGWLMYMSATLAIAFLGRLDQLPQSGCCGCKPLRGKALNNQVQPVTEEGEDGVAKAIVVAPAPQNMAQPAEGAAPPPYAAFPPPATYPPPVAYYPPQQQPYAAYPPQRADNP</sequence>
<dbReference type="PANTHER" id="PTHR12424:SF8">
    <property type="entry name" value="PROTEIN TWEETY"/>
    <property type="match status" value="1"/>
</dbReference>
<keyword evidence="11" id="KW-0868">Chloride</keyword>
<feature type="transmembrane region" description="Helical" evidence="14">
    <location>
        <begin position="155"/>
        <end position="173"/>
    </location>
</feature>
<keyword evidence="9" id="KW-0869">Chloride channel</keyword>
<keyword evidence="12" id="KW-0407">Ion channel</keyword>
<evidence type="ECO:0000256" key="13">
    <source>
        <dbReference type="SAM" id="MobiDB-lite"/>
    </source>
</evidence>
<organism evidence="15 16">
    <name type="scientific">Volvox africanus</name>
    <dbReference type="NCBI Taxonomy" id="51714"/>
    <lineage>
        <taxon>Eukaryota</taxon>
        <taxon>Viridiplantae</taxon>
        <taxon>Chlorophyta</taxon>
        <taxon>core chlorophytes</taxon>
        <taxon>Chlorophyceae</taxon>
        <taxon>CS clade</taxon>
        <taxon>Chlamydomonadales</taxon>
        <taxon>Volvocaceae</taxon>
        <taxon>Volvox</taxon>
    </lineage>
</organism>
<feature type="compositionally biased region" description="Low complexity" evidence="13">
    <location>
        <begin position="989"/>
        <end position="1007"/>
    </location>
</feature>
<dbReference type="InterPro" id="IPR006990">
    <property type="entry name" value="Tweety"/>
</dbReference>
<gene>
    <name evidence="15" type="ORF">Vafri_7065</name>
</gene>
<keyword evidence="3" id="KW-0813">Transport</keyword>
<feature type="transmembrane region" description="Helical" evidence="14">
    <location>
        <begin position="889"/>
        <end position="911"/>
    </location>
</feature>
<evidence type="ECO:0000256" key="14">
    <source>
        <dbReference type="SAM" id="Phobius"/>
    </source>
</evidence>
<keyword evidence="7" id="KW-0406">Ion transport</keyword>
<dbReference type="GO" id="GO:0005229">
    <property type="term" value="F:intracellularly calcium-gated chloride channel activity"/>
    <property type="evidence" value="ECO:0007669"/>
    <property type="project" value="TreeGrafter"/>
</dbReference>
<dbReference type="EMBL" id="BNCO01000010">
    <property type="protein sequence ID" value="GIL50990.1"/>
    <property type="molecule type" value="Genomic_DNA"/>
</dbReference>
<proteinExistence type="inferred from homology"/>